<dbReference type="InterPro" id="IPR036898">
    <property type="entry name" value="RNA_pol_Rpb7-like_N_sf"/>
</dbReference>
<feature type="compositionally biased region" description="Basic residues" evidence="5">
    <location>
        <begin position="393"/>
        <end position="402"/>
    </location>
</feature>
<sequence>MAADVSHCHRVVATFAFDMPPSDADSALGFVRARLNDTLLRHSLHMGGVMLSYSNEKLLSQLALVHDYFPLLRVHAEAECLVFRPEPGTKIVGSVMSVGRDHIALLVLGAFNAVIPISAVPEKLRPSPQKSGLWVHKEHDDYQIQHGTPLVFTVLRCEDHFGFFGITGSLQDADTGPYWRLVRNVRNSIGEEAKTFADKEKASKDKEKDASPSKDKGAQNSKEEKGQLHRKRKKREGDSDELRDAKMSLQSSVGSMSKGTTPIVVRGTPCPWGPRGPGEQNGWSAIQVKVKVEKEDLPTGLAAQTLVLSDGPTSQPLHTSVEVKKEAPEFANGAFSQATETPPGKRHKKQHNEVDSREESGSQAPQLAGLDLKLNDLLDRGGRQPEEGVDGSKKKKKKKKKKGREDGAPNDGGSSNKASLNGTSNLSTIKADTSNSVGVDVKLKQKQKKKQEKTEEHKVKEKKIKKKKKKKKTMMMMKEMKVQEKTKEAEAEEKKTKVKKRKKRDKEEVAGT</sequence>
<name>A0A8S1ITP2_9CHLO</name>
<feature type="compositionally biased region" description="Polar residues" evidence="5">
    <location>
        <begin position="248"/>
        <end position="260"/>
    </location>
</feature>
<evidence type="ECO:0000256" key="4">
    <source>
        <dbReference type="ARBA" id="ARBA00023242"/>
    </source>
</evidence>
<evidence type="ECO:0000256" key="5">
    <source>
        <dbReference type="SAM" id="MobiDB-lite"/>
    </source>
</evidence>
<organism evidence="6 7">
    <name type="scientific">Ostreobium quekettii</name>
    <dbReference type="NCBI Taxonomy" id="121088"/>
    <lineage>
        <taxon>Eukaryota</taxon>
        <taxon>Viridiplantae</taxon>
        <taxon>Chlorophyta</taxon>
        <taxon>core chlorophytes</taxon>
        <taxon>Ulvophyceae</taxon>
        <taxon>TCBD clade</taxon>
        <taxon>Bryopsidales</taxon>
        <taxon>Ostreobineae</taxon>
        <taxon>Ostreobiaceae</taxon>
        <taxon>Ostreobium</taxon>
    </lineage>
</organism>
<feature type="compositionally biased region" description="Basic and acidic residues" evidence="5">
    <location>
        <begin position="478"/>
        <end position="495"/>
    </location>
</feature>
<feature type="compositionally biased region" description="Basic residues" evidence="5">
    <location>
        <begin position="460"/>
        <end position="473"/>
    </location>
</feature>
<dbReference type="Gene3D" id="3.30.1490.120">
    <property type="entry name" value="RNA polymerase Rpb7-like, N-terminal domain"/>
    <property type="match status" value="1"/>
</dbReference>
<dbReference type="GO" id="GO:0006362">
    <property type="term" value="P:transcription elongation by RNA polymerase I"/>
    <property type="evidence" value="ECO:0007669"/>
    <property type="project" value="TreeGrafter"/>
</dbReference>
<feature type="compositionally biased region" description="Basic and acidic residues" evidence="5">
    <location>
        <begin position="196"/>
        <end position="227"/>
    </location>
</feature>
<keyword evidence="3" id="KW-0804">Transcription</keyword>
<evidence type="ECO:0008006" key="8">
    <source>
        <dbReference type="Google" id="ProtNLM"/>
    </source>
</evidence>
<feature type="compositionally biased region" description="Basic and acidic residues" evidence="5">
    <location>
        <begin position="373"/>
        <end position="392"/>
    </location>
</feature>
<dbReference type="OrthoDB" id="10250504at2759"/>
<keyword evidence="7" id="KW-1185">Reference proteome</keyword>
<comment type="subcellular location">
    <subcellularLocation>
        <location evidence="1">Nucleus</location>
    </subcellularLocation>
</comment>
<feature type="compositionally biased region" description="Polar residues" evidence="5">
    <location>
        <begin position="412"/>
        <end position="437"/>
    </location>
</feature>
<dbReference type="Proteomes" id="UP000708148">
    <property type="component" value="Unassembled WGS sequence"/>
</dbReference>
<keyword evidence="4" id="KW-0539">Nucleus</keyword>
<feature type="compositionally biased region" description="Basic and acidic residues" evidence="5">
    <location>
        <begin position="351"/>
        <end position="360"/>
    </location>
</feature>
<dbReference type="PANTHER" id="PTHR12709:SF5">
    <property type="entry name" value="DNA-DIRECTED RNA POLYMERASE I SUBUNIT RPA43"/>
    <property type="match status" value="1"/>
</dbReference>
<accession>A0A8S1ITP2</accession>
<reference evidence="6" key="1">
    <citation type="submission" date="2020-12" db="EMBL/GenBank/DDBJ databases">
        <authorList>
            <person name="Iha C."/>
        </authorList>
    </citation>
    <scope>NUCLEOTIDE SEQUENCE</scope>
</reference>
<dbReference type="AlphaFoldDB" id="A0A8S1ITP2"/>
<feature type="region of interest" description="Disordered" evidence="5">
    <location>
        <begin position="196"/>
        <end position="281"/>
    </location>
</feature>
<evidence type="ECO:0000256" key="2">
    <source>
        <dbReference type="ARBA" id="ARBA00022478"/>
    </source>
</evidence>
<evidence type="ECO:0000256" key="3">
    <source>
        <dbReference type="ARBA" id="ARBA00023163"/>
    </source>
</evidence>
<dbReference type="EMBL" id="CAJHUC010000831">
    <property type="protein sequence ID" value="CAD7698451.1"/>
    <property type="molecule type" value="Genomic_DNA"/>
</dbReference>
<keyword evidence="2" id="KW-0240">DNA-directed RNA polymerase</keyword>
<dbReference type="PANTHER" id="PTHR12709">
    <property type="entry name" value="DNA-DIRECTED RNA POLYMERASE II, III"/>
    <property type="match status" value="1"/>
</dbReference>
<evidence type="ECO:0000313" key="6">
    <source>
        <dbReference type="EMBL" id="CAD7698451.1"/>
    </source>
</evidence>
<gene>
    <name evidence="6" type="ORF">OSTQU699_LOCUS3812</name>
</gene>
<comment type="caution">
    <text evidence="6">The sequence shown here is derived from an EMBL/GenBank/DDBJ whole genome shotgun (WGS) entry which is preliminary data.</text>
</comment>
<feature type="region of interest" description="Disordered" evidence="5">
    <location>
        <begin position="307"/>
        <end position="512"/>
    </location>
</feature>
<proteinExistence type="predicted"/>
<protein>
    <recommendedName>
        <fullName evidence="8">RPA43 OB domain-containing protein</fullName>
    </recommendedName>
</protein>
<evidence type="ECO:0000256" key="1">
    <source>
        <dbReference type="ARBA" id="ARBA00004123"/>
    </source>
</evidence>
<evidence type="ECO:0000313" key="7">
    <source>
        <dbReference type="Proteomes" id="UP000708148"/>
    </source>
</evidence>
<dbReference type="Gene3D" id="2.40.50.1060">
    <property type="match status" value="1"/>
</dbReference>
<dbReference type="GO" id="GO:0006352">
    <property type="term" value="P:DNA-templated transcription initiation"/>
    <property type="evidence" value="ECO:0007669"/>
    <property type="project" value="InterPro"/>
</dbReference>
<dbReference type="InterPro" id="IPR045113">
    <property type="entry name" value="Rpb7-like"/>
</dbReference>
<feature type="compositionally biased region" description="Basic and acidic residues" evidence="5">
    <location>
        <begin position="235"/>
        <end position="246"/>
    </location>
</feature>
<dbReference type="GO" id="GO:0005736">
    <property type="term" value="C:RNA polymerase I complex"/>
    <property type="evidence" value="ECO:0007669"/>
    <property type="project" value="TreeGrafter"/>
</dbReference>